<comment type="subunit">
    <text evidence="2">Heterodimer of SbcC and SbcD.</text>
</comment>
<feature type="coiled-coil region" evidence="4">
    <location>
        <begin position="603"/>
        <end position="679"/>
    </location>
</feature>
<dbReference type="Proteomes" id="UP001432099">
    <property type="component" value="Chromosome"/>
</dbReference>
<feature type="coiled-coil region" evidence="4">
    <location>
        <begin position="354"/>
        <end position="415"/>
    </location>
</feature>
<comment type="similarity">
    <text evidence="1">Belongs to the SMC family. SbcC subfamily.</text>
</comment>
<dbReference type="PANTHER" id="PTHR32114:SF2">
    <property type="entry name" value="ABC TRANSPORTER ABCH.3"/>
    <property type="match status" value="1"/>
</dbReference>
<feature type="domain" description="Rad50/SbcC-type AAA" evidence="5">
    <location>
        <begin position="6"/>
        <end position="203"/>
    </location>
</feature>
<reference evidence="6" key="1">
    <citation type="journal article" date="2024" name="Int. J. Syst. Evol. Microbiol.">
        <title>Turicibacter faecis sp. nov., isolated from faeces of heart failure mouse model.</title>
        <authorList>
            <person name="Imamura Y."/>
            <person name="Motooka D."/>
            <person name="Nakajima Y."/>
            <person name="Ito S."/>
            <person name="Kitakaze M."/>
            <person name="Iida T."/>
            <person name="Nakamura S."/>
        </authorList>
    </citation>
    <scope>NUCLEOTIDE SEQUENCE</scope>
    <source>
        <strain evidence="6">TC023</strain>
    </source>
</reference>
<dbReference type="SUPFAM" id="SSF52540">
    <property type="entry name" value="P-loop containing nucleoside triphosphate hydrolases"/>
    <property type="match status" value="1"/>
</dbReference>
<dbReference type="Gene3D" id="3.40.50.300">
    <property type="entry name" value="P-loop containing nucleotide triphosphate hydrolases"/>
    <property type="match status" value="2"/>
</dbReference>
<evidence type="ECO:0000313" key="7">
    <source>
        <dbReference type="Proteomes" id="UP001432099"/>
    </source>
</evidence>
<protein>
    <recommendedName>
        <fullName evidence="3">Nuclease SbcCD subunit C</fullName>
    </recommendedName>
</protein>
<evidence type="ECO:0000256" key="2">
    <source>
        <dbReference type="ARBA" id="ARBA00011322"/>
    </source>
</evidence>
<dbReference type="InterPro" id="IPR027417">
    <property type="entry name" value="P-loop_NTPase"/>
</dbReference>
<keyword evidence="4" id="KW-0175">Coiled coil</keyword>
<feature type="coiled-coil region" evidence="4">
    <location>
        <begin position="810"/>
        <end position="844"/>
    </location>
</feature>
<evidence type="ECO:0000259" key="5">
    <source>
        <dbReference type="Pfam" id="PF13476"/>
    </source>
</evidence>
<name>A0ABM8IK63_9FIRM</name>
<dbReference type="PANTHER" id="PTHR32114">
    <property type="entry name" value="ABC TRANSPORTER ABCH.3"/>
    <property type="match status" value="1"/>
</dbReference>
<evidence type="ECO:0000256" key="1">
    <source>
        <dbReference type="ARBA" id="ARBA00006930"/>
    </source>
</evidence>
<gene>
    <name evidence="6" type="primary">sbcC</name>
    <name evidence="6" type="ORF">T23_13680</name>
</gene>
<sequence>MKPLLLKMSAFGPYAKPLTLNFKEDLDQQDIFVVTGPTGAGKTTIFDAICYALYGETSGGSRSGKELRSDFVKESEIKTEVSFTFSVNGKTYCITRSPQQLQKKKRGEGFREVPATVEFLEVASDYPPLTKESEVREQIQQIIGLKIEQFRKIVMIPQGDFKEFLVANTTNKEEILRKIFGTDFYKAVQEQLTQQANRLKAEVFETQQAMTAELQLVRTDENQALDLERPLHEVMGEIEHQQKRFEGVEHQLEQQKEQIAEQLSSCQQEYELKKKINEKIEEYATAKERLDQLTEQQDTITRYEHQVSQAKQAQGLINLENECLKYQAFKQDTLEKQAHLKKQLTDCQTEYILVKKCYDAIDVLRQEMTEMNREKDELSRYVEGVKLLDQKRKQLQQLEQTERELTAEVQCRNIELAALKDQVEQLDPLNVVKEKQREEQHRLELREVKGQEELQNVTLLCEKLEAYEQTAKSLEDKEASATTQLEEARLKREDYEHQAQLFINAAAIRLANELKVGQPCPVCGSCDHPNPRRSQESILSKAALEAYRVDVEKLEERGRSEEQECSILRVTLQKLAEELNHLKTSLIQRCLLGEDEEATLVAMRQLKSKLLNQQSELTRKKTQVLIQVKQLEEQMAQLVKKKEMMAPLEAEIAQKEQKRQDQRDLYQSERRSVKDLEEQIPMDYRSVDVLMSRLEEISTCLVTHEQHIKKSQEDYERVCSQLTRLTTVGQELTNQLEGYESQLKTATTSLEEQIVQTFLNRETYEQAKSWIDAMDKLEQFVIQYYQERHTAVSIEQALRDELAGAVQTDLTPLKERMEDLSHKRSELEGERARVQANREQNERLLSSVTKKYAVIQSKEKEYATLGELDALANGRSGRRMSFETYVLSSYFDEVLFAANLRLQKMTARRYYLLRREEVKGGGRKGLDLDVYDSHTCNQRPVNTLSGGESFKASLALALGLCDVVQQNSGGIQLDTMFIDEGFGTLDSESLDQAIDILMDLQDHGRLIGIISHVNELKERIPVKLVVEADGTGSCAYFKK</sequence>
<evidence type="ECO:0000313" key="6">
    <source>
        <dbReference type="EMBL" id="BEH91266.1"/>
    </source>
</evidence>
<organism evidence="6 7">
    <name type="scientific">Turicibacter faecis</name>
    <dbReference type="NCBI Taxonomy" id="2963365"/>
    <lineage>
        <taxon>Bacteria</taxon>
        <taxon>Bacillati</taxon>
        <taxon>Bacillota</taxon>
        <taxon>Erysipelotrichia</taxon>
        <taxon>Erysipelotrichales</taxon>
        <taxon>Turicibacteraceae</taxon>
        <taxon>Turicibacter</taxon>
    </lineage>
</organism>
<dbReference type="InterPro" id="IPR038729">
    <property type="entry name" value="Rad50/SbcC_AAA"/>
</dbReference>
<proteinExistence type="inferred from homology"/>
<evidence type="ECO:0000256" key="4">
    <source>
        <dbReference type="SAM" id="Coils"/>
    </source>
</evidence>
<dbReference type="RefSeq" id="WP_338617294.1">
    <property type="nucleotide sequence ID" value="NZ_AP028127.1"/>
</dbReference>
<feature type="coiled-coil region" evidence="4">
    <location>
        <begin position="457"/>
        <end position="505"/>
    </location>
</feature>
<keyword evidence="7" id="KW-1185">Reference proteome</keyword>
<feature type="coiled-coil region" evidence="4">
    <location>
        <begin position="238"/>
        <end position="313"/>
    </location>
</feature>
<dbReference type="Pfam" id="PF13476">
    <property type="entry name" value="AAA_23"/>
    <property type="match status" value="1"/>
</dbReference>
<accession>A0ABM8IK63</accession>
<dbReference type="EMBL" id="AP028127">
    <property type="protein sequence ID" value="BEH91266.1"/>
    <property type="molecule type" value="Genomic_DNA"/>
</dbReference>
<dbReference type="Pfam" id="PF13558">
    <property type="entry name" value="SbcC_Walker_B"/>
    <property type="match status" value="1"/>
</dbReference>
<evidence type="ECO:0000256" key="3">
    <source>
        <dbReference type="ARBA" id="ARBA00013368"/>
    </source>
</evidence>